<evidence type="ECO:0000256" key="2">
    <source>
        <dbReference type="ARBA" id="ARBA00022643"/>
    </source>
</evidence>
<evidence type="ECO:0000313" key="6">
    <source>
        <dbReference type="EMBL" id="KGE04505.1"/>
    </source>
</evidence>
<dbReference type="GO" id="GO:0008726">
    <property type="term" value="F:alkanesulfonate monooxygenase activity"/>
    <property type="evidence" value="ECO:0007669"/>
    <property type="project" value="TreeGrafter"/>
</dbReference>
<dbReference type="InterPro" id="IPR011251">
    <property type="entry name" value="Luciferase-like_dom"/>
</dbReference>
<dbReference type="eggNOG" id="COG2141">
    <property type="taxonomic scope" value="Bacteria"/>
</dbReference>
<dbReference type="Proteomes" id="UP000029640">
    <property type="component" value="Unassembled WGS sequence"/>
</dbReference>
<comment type="caution">
    <text evidence="6">The sequence shown here is derived from an EMBL/GenBank/DDBJ whole genome shotgun (WGS) entry which is preliminary data.</text>
</comment>
<evidence type="ECO:0000256" key="1">
    <source>
        <dbReference type="ARBA" id="ARBA00022630"/>
    </source>
</evidence>
<dbReference type="EMBL" id="AUVB01000024">
    <property type="protein sequence ID" value="KGE04505.1"/>
    <property type="molecule type" value="Genomic_DNA"/>
</dbReference>
<sequence>MKFGIFLPNGSNGYIPSAGSPVYEPTFEHNLAISREAERQGLDFVLSMMKFRGFGGDTGYWDSCLESFTLMAALAAATDKVGLFPSISILSQHPAVVARMIATIDDISGGRCGLNIVTGWNKPEYSQMGMWPGDDYYGRRYEYADEYVTVLKGLWQGGGFTHHGEFFQLDDCIVNPTPRDAIPLVSAGQSDAGRAFVAKHADHQFVLTDKSSLAASVKDVREKAKAYDRTVGIYALFHMIIGDSDAQAQEQVDQIVEQADRGAIANIIGSATLDTNKGGTSDTLKAALEKSVEEGNMAFMGIPVIHGSEETVARKIEAIAAETDVDGLLFSWPDFVDGCSRFGQKIKPLLRL</sequence>
<dbReference type="RefSeq" id="WP_035514519.1">
    <property type="nucleotide sequence ID" value="NZ_KN234749.1"/>
</dbReference>
<keyword evidence="1" id="KW-0285">Flavoprotein</keyword>
<dbReference type="InterPro" id="IPR050172">
    <property type="entry name" value="SsuD_RutA_monooxygenase"/>
</dbReference>
<dbReference type="SUPFAM" id="SSF51679">
    <property type="entry name" value="Bacterial luciferase-like"/>
    <property type="match status" value="1"/>
</dbReference>
<name>A0A095VT17_9GAMM</name>
<dbReference type="PANTHER" id="PTHR42847">
    <property type="entry name" value="ALKANESULFONATE MONOOXYGENASE"/>
    <property type="match status" value="1"/>
</dbReference>
<keyword evidence="4 6" id="KW-0503">Monooxygenase</keyword>
<gene>
    <name evidence="6" type="ORF">HRUBRA_00844</name>
</gene>
<dbReference type="Gene3D" id="3.20.20.30">
    <property type="entry name" value="Luciferase-like domain"/>
    <property type="match status" value="1"/>
</dbReference>
<reference evidence="6 7" key="1">
    <citation type="journal article" date="2014" name="Genome Announc.">
        <title>Genome Sequence of Gammaproteobacterial Pseudohaliea rubra Type Strain DSM 19751, Isolated from Coastal Seawater of the Mediterranean Sea.</title>
        <authorList>
            <person name="Spring S."/>
            <person name="Fiebig A."/>
            <person name="Riedel T."/>
            <person name="Goker M."/>
            <person name="Klenk H.P."/>
        </authorList>
    </citation>
    <scope>NUCLEOTIDE SEQUENCE [LARGE SCALE GENOMIC DNA]</scope>
    <source>
        <strain evidence="6 7">DSM 19751</strain>
    </source>
</reference>
<proteinExistence type="predicted"/>
<accession>A0A095VT17</accession>
<keyword evidence="2" id="KW-0288">FMN</keyword>
<keyword evidence="3" id="KW-0560">Oxidoreductase</keyword>
<dbReference type="Pfam" id="PF00296">
    <property type="entry name" value="Bac_luciferase"/>
    <property type="match status" value="1"/>
</dbReference>
<evidence type="ECO:0000256" key="4">
    <source>
        <dbReference type="ARBA" id="ARBA00023033"/>
    </source>
</evidence>
<dbReference type="AlphaFoldDB" id="A0A095VT17"/>
<dbReference type="PATRIC" id="fig|1265313.6.peg.837"/>
<keyword evidence="7" id="KW-1185">Reference proteome</keyword>
<evidence type="ECO:0000313" key="7">
    <source>
        <dbReference type="Proteomes" id="UP000029640"/>
    </source>
</evidence>
<dbReference type="STRING" id="1265313.HRUBRA_00844"/>
<dbReference type="HOGENOM" id="CLU_027853_1_1_6"/>
<dbReference type="OrthoDB" id="9814695at2"/>
<evidence type="ECO:0000259" key="5">
    <source>
        <dbReference type="Pfam" id="PF00296"/>
    </source>
</evidence>
<feature type="domain" description="Luciferase-like" evidence="5">
    <location>
        <begin position="1"/>
        <end position="323"/>
    </location>
</feature>
<dbReference type="PANTHER" id="PTHR42847:SF4">
    <property type="entry name" value="ALKANESULFONATE MONOOXYGENASE-RELATED"/>
    <property type="match status" value="1"/>
</dbReference>
<evidence type="ECO:0000256" key="3">
    <source>
        <dbReference type="ARBA" id="ARBA00023002"/>
    </source>
</evidence>
<dbReference type="InterPro" id="IPR036661">
    <property type="entry name" value="Luciferase-like_sf"/>
</dbReference>
<dbReference type="GO" id="GO:0046306">
    <property type="term" value="P:alkanesulfonate catabolic process"/>
    <property type="evidence" value="ECO:0007669"/>
    <property type="project" value="TreeGrafter"/>
</dbReference>
<protein>
    <submittedName>
        <fullName evidence="6">Putative monooxygenase RutA</fullName>
    </submittedName>
</protein>
<organism evidence="6 7">
    <name type="scientific">Pseudohaliea rubra DSM 19751</name>
    <dbReference type="NCBI Taxonomy" id="1265313"/>
    <lineage>
        <taxon>Bacteria</taxon>
        <taxon>Pseudomonadati</taxon>
        <taxon>Pseudomonadota</taxon>
        <taxon>Gammaproteobacteria</taxon>
        <taxon>Cellvibrionales</taxon>
        <taxon>Halieaceae</taxon>
        <taxon>Pseudohaliea</taxon>
    </lineage>
</organism>